<name>H6QQG2_PUCGT</name>
<gene>
    <name evidence="1" type="ORF">PGTG_21119</name>
</gene>
<dbReference type="HOGENOM" id="CLU_2723401_0_0_1"/>
<dbReference type="RefSeq" id="XP_003890286.1">
    <property type="nucleotide sequence ID" value="XM_003890237.1"/>
</dbReference>
<dbReference type="GeneID" id="13541171"/>
<dbReference type="EMBL" id="DS178271">
    <property type="protein sequence ID" value="EHS62573.1"/>
    <property type="molecule type" value="Genomic_DNA"/>
</dbReference>
<keyword evidence="2" id="KW-1185">Reference proteome</keyword>
<dbReference type="InParanoid" id="H6QQG2"/>
<protein>
    <submittedName>
        <fullName evidence="1">Uncharacterized protein</fullName>
    </submittedName>
</protein>
<reference evidence="2" key="1">
    <citation type="journal article" date="2011" name="Proc. Natl. Acad. Sci. U.S.A.">
        <title>Obligate biotrophy features unraveled by the genomic analysis of rust fungi.</title>
        <authorList>
            <person name="Duplessis S."/>
            <person name="Cuomo C.A."/>
            <person name="Lin Y.-C."/>
            <person name="Aerts A."/>
            <person name="Tisserant E."/>
            <person name="Veneault-Fourrey C."/>
            <person name="Joly D.L."/>
            <person name="Hacquard S."/>
            <person name="Amselem J."/>
            <person name="Cantarel B.L."/>
            <person name="Chiu R."/>
            <person name="Coutinho P.M."/>
            <person name="Feau N."/>
            <person name="Field M."/>
            <person name="Frey P."/>
            <person name="Gelhaye E."/>
            <person name="Goldberg J."/>
            <person name="Grabherr M.G."/>
            <person name="Kodira C.D."/>
            <person name="Kohler A."/>
            <person name="Kuees U."/>
            <person name="Lindquist E.A."/>
            <person name="Lucas S.M."/>
            <person name="Mago R."/>
            <person name="Mauceli E."/>
            <person name="Morin E."/>
            <person name="Murat C."/>
            <person name="Pangilinan J.L."/>
            <person name="Park R."/>
            <person name="Pearson M."/>
            <person name="Quesneville H."/>
            <person name="Rouhier N."/>
            <person name="Sakthikumar S."/>
            <person name="Salamov A.A."/>
            <person name="Schmutz J."/>
            <person name="Selles B."/>
            <person name="Shapiro H."/>
            <person name="Tanguay P."/>
            <person name="Tuskan G.A."/>
            <person name="Henrissat B."/>
            <person name="Van de Peer Y."/>
            <person name="Rouze P."/>
            <person name="Ellis J.G."/>
            <person name="Dodds P.N."/>
            <person name="Schein J.E."/>
            <person name="Zhong S."/>
            <person name="Hamelin R.C."/>
            <person name="Grigoriev I.V."/>
            <person name="Szabo L.J."/>
            <person name="Martin F."/>
        </authorList>
    </citation>
    <scope>NUCLEOTIDE SEQUENCE [LARGE SCALE GENOMIC DNA]</scope>
    <source>
        <strain evidence="2">CRL 75-36-700-3 / race SCCL</strain>
    </source>
</reference>
<evidence type="ECO:0000313" key="1">
    <source>
        <dbReference type="EMBL" id="EHS62573.1"/>
    </source>
</evidence>
<evidence type="ECO:0000313" key="2">
    <source>
        <dbReference type="Proteomes" id="UP000008783"/>
    </source>
</evidence>
<accession>H6QQG2</accession>
<dbReference type="AlphaFoldDB" id="H6QQG2"/>
<organism evidence="1 2">
    <name type="scientific">Puccinia graminis f. sp. tritici (strain CRL 75-36-700-3 / race SCCL)</name>
    <name type="common">Black stem rust fungus</name>
    <dbReference type="NCBI Taxonomy" id="418459"/>
    <lineage>
        <taxon>Eukaryota</taxon>
        <taxon>Fungi</taxon>
        <taxon>Dikarya</taxon>
        <taxon>Basidiomycota</taxon>
        <taxon>Pucciniomycotina</taxon>
        <taxon>Pucciniomycetes</taxon>
        <taxon>Pucciniales</taxon>
        <taxon>Pucciniaceae</taxon>
        <taxon>Puccinia</taxon>
    </lineage>
</organism>
<sequence>MSPALKTWTTIQEGTWDQPPLEPNSWALLDSADWRGRHQEGVDKLKECFKGPYRVIQPYYFPEEDVKLEVWR</sequence>
<dbReference type="KEGG" id="pgr:PGTG_21119"/>
<dbReference type="VEuPathDB" id="FungiDB:PGTG_21119"/>
<dbReference type="Proteomes" id="UP000008783">
    <property type="component" value="Unassembled WGS sequence"/>
</dbReference>
<proteinExistence type="predicted"/>